<proteinExistence type="predicted"/>
<name>A0ABT6YFU0_9BACT</name>
<evidence type="ECO:0000313" key="1">
    <source>
        <dbReference type="EMBL" id="MDI9862287.1"/>
    </source>
</evidence>
<dbReference type="RefSeq" id="WP_283346555.1">
    <property type="nucleotide sequence ID" value="NZ_JASHIF010000027.1"/>
</dbReference>
<keyword evidence="2" id="KW-1185">Reference proteome</keyword>
<organism evidence="1 2">
    <name type="scientific">Flectobacillus roseus</name>
    <dbReference type="NCBI Taxonomy" id="502259"/>
    <lineage>
        <taxon>Bacteria</taxon>
        <taxon>Pseudomonadati</taxon>
        <taxon>Bacteroidota</taxon>
        <taxon>Cytophagia</taxon>
        <taxon>Cytophagales</taxon>
        <taxon>Flectobacillaceae</taxon>
        <taxon>Flectobacillus</taxon>
    </lineage>
</organism>
<sequence>MDEEEFEKVGNELLLTATKLEPDNIIYKMVYLGSVLNADQQFYRQAVNEAASKVKETFSGIGCLNRYFRQVLYRLDKKA</sequence>
<accession>A0ABT6YFU0</accession>
<protein>
    <submittedName>
        <fullName evidence="1">Uncharacterized protein</fullName>
    </submittedName>
</protein>
<evidence type="ECO:0000313" key="2">
    <source>
        <dbReference type="Proteomes" id="UP001236507"/>
    </source>
</evidence>
<reference evidence="1 2" key="1">
    <citation type="submission" date="2023-05" db="EMBL/GenBank/DDBJ databases">
        <title>Novel species of genus Flectobacillus isolated from stream in China.</title>
        <authorList>
            <person name="Lu H."/>
        </authorList>
    </citation>
    <scope>NUCLEOTIDE SEQUENCE [LARGE SCALE GENOMIC DNA]</scope>
    <source>
        <strain evidence="1 2">KCTC 42575</strain>
    </source>
</reference>
<comment type="caution">
    <text evidence="1">The sequence shown here is derived from an EMBL/GenBank/DDBJ whole genome shotgun (WGS) entry which is preliminary data.</text>
</comment>
<gene>
    <name evidence="1" type="ORF">QM524_23895</name>
</gene>
<dbReference type="Proteomes" id="UP001236507">
    <property type="component" value="Unassembled WGS sequence"/>
</dbReference>
<dbReference type="EMBL" id="JASHIF010000027">
    <property type="protein sequence ID" value="MDI9862287.1"/>
    <property type="molecule type" value="Genomic_DNA"/>
</dbReference>